<evidence type="ECO:0000256" key="2">
    <source>
        <dbReference type="ARBA" id="ARBA00022737"/>
    </source>
</evidence>
<evidence type="ECO:0000256" key="4">
    <source>
        <dbReference type="SAM" id="MobiDB-lite"/>
    </source>
</evidence>
<feature type="region of interest" description="Disordered" evidence="4">
    <location>
        <begin position="1"/>
        <end position="26"/>
    </location>
</feature>
<gene>
    <name evidence="6" type="ORF">CYY_004066</name>
</gene>
<dbReference type="SUPFAM" id="SSF48371">
    <property type="entry name" value="ARM repeat"/>
    <property type="match status" value="4"/>
</dbReference>
<feature type="compositionally biased region" description="Polar residues" evidence="4">
    <location>
        <begin position="1"/>
        <end position="14"/>
    </location>
</feature>
<dbReference type="Pfam" id="PF25757">
    <property type="entry name" value="TPR_DNAAF5"/>
    <property type="match status" value="1"/>
</dbReference>
<dbReference type="GO" id="GO:0005829">
    <property type="term" value="C:cytosol"/>
    <property type="evidence" value="ECO:0007669"/>
    <property type="project" value="TreeGrafter"/>
</dbReference>
<dbReference type="GO" id="GO:0034198">
    <property type="term" value="P:cellular response to amino acid starvation"/>
    <property type="evidence" value="ECO:0007669"/>
    <property type="project" value="TreeGrafter"/>
</dbReference>
<feature type="domain" description="TOG" evidence="5">
    <location>
        <begin position="1338"/>
        <end position="1567"/>
    </location>
</feature>
<keyword evidence="7" id="KW-1185">Reference proteome</keyword>
<dbReference type="InterPro" id="IPR021133">
    <property type="entry name" value="HEAT_type_2"/>
</dbReference>
<dbReference type="FunFam" id="1.25.10.10:FF:000096">
    <property type="entry name" value="eIF-2-alpha kinase activator gcn1"/>
    <property type="match status" value="1"/>
</dbReference>
<feature type="repeat" description="HEAT" evidence="3">
    <location>
        <begin position="2170"/>
        <end position="2208"/>
    </location>
</feature>
<dbReference type="Gene3D" id="1.25.10.10">
    <property type="entry name" value="Leucine-rich Repeat Variant"/>
    <property type="match status" value="7"/>
</dbReference>
<dbReference type="PROSITE" id="PS50077">
    <property type="entry name" value="HEAT_REPEAT"/>
    <property type="match status" value="4"/>
</dbReference>
<dbReference type="Pfam" id="PF24984">
    <property type="entry name" value="HEAT_EF3_GNC1"/>
    <property type="match status" value="1"/>
</dbReference>
<dbReference type="InterPro" id="IPR057546">
    <property type="entry name" value="HEAT_GCN1"/>
</dbReference>
<evidence type="ECO:0000256" key="1">
    <source>
        <dbReference type="ARBA" id="ARBA00007366"/>
    </source>
</evidence>
<name>A0A8J4V5J7_9MYCE</name>
<evidence type="ECO:0000259" key="5">
    <source>
        <dbReference type="SMART" id="SM01349"/>
    </source>
</evidence>
<feature type="repeat" description="HEAT" evidence="3">
    <location>
        <begin position="1430"/>
        <end position="1466"/>
    </location>
</feature>
<dbReference type="SMART" id="SM01349">
    <property type="entry name" value="TOG"/>
    <property type="match status" value="2"/>
</dbReference>
<dbReference type="InterPro" id="IPR056810">
    <property type="entry name" value="GNC1-like_N"/>
</dbReference>
<feature type="repeat" description="HEAT" evidence="3">
    <location>
        <begin position="1628"/>
        <end position="1666"/>
    </location>
</feature>
<dbReference type="InterPro" id="IPR057978">
    <property type="entry name" value="TPR_DAAF5"/>
</dbReference>
<dbReference type="Pfam" id="PF24993">
    <property type="entry name" value="GNC1_N"/>
    <property type="match status" value="1"/>
</dbReference>
<dbReference type="EMBL" id="AJWJ01000137">
    <property type="protein sequence ID" value="KAF2074627.1"/>
    <property type="molecule type" value="Genomic_DNA"/>
</dbReference>
<comment type="caution">
    <text evidence="6">The sequence shown here is derived from an EMBL/GenBank/DDBJ whole genome shotgun (WGS) entry which is preliminary data.</text>
</comment>
<dbReference type="OrthoDB" id="5148094at2759"/>
<reference evidence="6" key="1">
    <citation type="submission" date="2020-01" db="EMBL/GenBank/DDBJ databases">
        <title>Development of genomics and gene disruption for Polysphondylium violaceum indicates a role for the polyketide synthase stlB in stalk morphogenesis.</title>
        <authorList>
            <person name="Narita B."/>
            <person name="Kawabe Y."/>
            <person name="Kin K."/>
            <person name="Saito T."/>
            <person name="Gibbs R."/>
            <person name="Kuspa A."/>
            <person name="Muzny D."/>
            <person name="Queller D."/>
            <person name="Richards S."/>
            <person name="Strassman J."/>
            <person name="Sucgang R."/>
            <person name="Worley K."/>
            <person name="Schaap P."/>
        </authorList>
    </citation>
    <scope>NUCLEOTIDE SEQUENCE</scope>
    <source>
        <strain evidence="6">QSvi11</strain>
    </source>
</reference>
<comment type="similarity">
    <text evidence="1">Belongs to the GCN1 family.</text>
</comment>
<dbReference type="PANTHER" id="PTHR23346:SF7">
    <property type="entry name" value="STALLED RIBOSOME SENSOR GCN1"/>
    <property type="match status" value="1"/>
</dbReference>
<dbReference type="GO" id="GO:0006417">
    <property type="term" value="P:regulation of translation"/>
    <property type="evidence" value="ECO:0007669"/>
    <property type="project" value="TreeGrafter"/>
</dbReference>
<feature type="repeat" description="HEAT" evidence="3">
    <location>
        <begin position="1509"/>
        <end position="1547"/>
    </location>
</feature>
<accession>A0A8J4V5J7</accession>
<proteinExistence type="inferred from homology"/>
<feature type="compositionally biased region" description="Low complexity" evidence="4">
    <location>
        <begin position="15"/>
        <end position="26"/>
    </location>
</feature>
<evidence type="ECO:0000313" key="6">
    <source>
        <dbReference type="EMBL" id="KAF2074627.1"/>
    </source>
</evidence>
<keyword evidence="2" id="KW-0677">Repeat</keyword>
<dbReference type="Pfam" id="PF24987">
    <property type="entry name" value="HEAT_EF3_N"/>
    <property type="match status" value="1"/>
</dbReference>
<dbReference type="Pfam" id="PF25801">
    <property type="entry name" value="HEAT_GCN1_C_2"/>
    <property type="match status" value="1"/>
</dbReference>
<dbReference type="GO" id="GO:0019887">
    <property type="term" value="F:protein kinase regulator activity"/>
    <property type="evidence" value="ECO:0007669"/>
    <property type="project" value="TreeGrafter"/>
</dbReference>
<protein>
    <recommendedName>
        <fullName evidence="5">TOG domain-containing protein</fullName>
    </recommendedName>
</protein>
<dbReference type="InterPro" id="IPR034085">
    <property type="entry name" value="TOG"/>
</dbReference>
<evidence type="ECO:0000256" key="3">
    <source>
        <dbReference type="PROSITE-ProRule" id="PRU00103"/>
    </source>
</evidence>
<organism evidence="6 7">
    <name type="scientific">Polysphondylium violaceum</name>
    <dbReference type="NCBI Taxonomy" id="133409"/>
    <lineage>
        <taxon>Eukaryota</taxon>
        <taxon>Amoebozoa</taxon>
        <taxon>Evosea</taxon>
        <taxon>Eumycetozoa</taxon>
        <taxon>Dictyostelia</taxon>
        <taxon>Dictyosteliales</taxon>
        <taxon>Dictyosteliaceae</taxon>
        <taxon>Polysphondylium</taxon>
    </lineage>
</organism>
<dbReference type="InterPro" id="IPR011989">
    <property type="entry name" value="ARM-like"/>
</dbReference>
<dbReference type="Proteomes" id="UP000695562">
    <property type="component" value="Unassembled WGS sequence"/>
</dbReference>
<dbReference type="Pfam" id="PF23271">
    <property type="entry name" value="HEAT_GCN1"/>
    <property type="match status" value="1"/>
</dbReference>
<feature type="region of interest" description="Disordered" evidence="4">
    <location>
        <begin position="825"/>
        <end position="851"/>
    </location>
</feature>
<evidence type="ECO:0000313" key="7">
    <source>
        <dbReference type="Proteomes" id="UP000695562"/>
    </source>
</evidence>
<sequence>MTESLSTSETVMNASSSSEQQQPEQQPNDLFLIDFQEIEKKIQGRLADKRNGFKQLVGLAHQLTLTWSADVEQAKERVLMIVDTLMSSYSHTAAATTDSRLVVDTLGQLVKQEFTAKANAAIYTPEIQLTITKYILKELDRQSRLLSPLVNKRAKYLVQNTQISIAMLVIYRFVNVFDSNKELIAPFFTVLDRLFSNLTIEQLKIHSLDFSNSLSNKKVFSIFVDIVSKDNISSKQFYIIYYILQFISKRNTTQPIVDSKFILNLYNKTVMSMTQQRLEDHRIFKSLFSQLDLEDVKNVILAPLTRLIKRDQEQMFKVFHLILENLKVDLSPITKSLLMPILVPILSNASSEKKIIKKTFALLFSKISDKTVASAVFTEDLTKSLTTAGSNSIQKINTLVAIGSLDSEKYSSTIVDKTLAKSVVTLISTYLEKELNKENKYKAFKVLGNWMRMVEELPEVTIKVMNNSLKMDDELIKGQVIRALAKSLGPNCIFQKKSTQLNQFTEIVNNIIKAVKNPKTCDPSTTMASLHFMLALSTTPTFQQKYTADKNNVQLLYSQQSFAHQQGFFARTAKKDHAIDFLIDLLKSVKLFPSVKANEKSVYSSLVSVLLHSQWSVRKESATKLRAITTSNDFPTLSNLLFGELSNTLLEESKATVAPAATGEEAVEKHYHYANALKAVLSKHLTSDLYPSLVLFAYHPHVNYSWKKCCTLIGKDVVSTLADHAQEISKYIFANGLNNKKIALYQRAYQLAIERLAQYKVPLLIESMVANLVKSLDFDQIRNITATQWGIYNTPEGTLYNEPTEQVIVSRSDVKTKKKTAEQIKDEEFKKRMDDKKKKESGEAEKVEKEKQKQLNTQAAIRKDVIETINTLKLAIESCVSLANVGHTAVFVGEYLSPVVIALFALIKEDLVHTDILSAYERLSVCIPARFKLSRSFARHCVYIMANIFLSNKSQLSEIQILSFLQKILTNLKETTVREGPFSGFVLNYFWPLIKNGLEKTISFTIQEISMDIIQRHTQQGQPYPRGSMIASLIIVVATASRLETVARNAIFQIINGVEITDIAELMQGIISPHQQVRAICLQAIEKIPAIYSPDFVWDEKYVGTLWFAKFDPEPATAALADKIWNSTNQNANPPENYLKVLHQSTFNTHSEVRKINAKALRAASSIYKEQIGSVLETLYEIYQVNFPDEIRETPVLIQNRISVASALAGIGNSVEDPEFMKSIFDWLMSTGLFDPREEIVSEFVATGANIIGDQGKLFTTELLQTFEAFLARPDDGTGKEDNIRANVVVLLGSLAKHMDASNPKVSIVMDKLIEALSIPSQSVQQSVSKCISQLIPSFKQQGDRVVPILLEKLKNTQSDYADRRGAAFGLAGTVKGLGISSLKNYKILEVLQSYVEDKRHPISRQGALFAFECLCNTIGRVFEPYVIHILPKLLVCFGDNNSEVRDATSEAAKAIMSQLSGHGVKIVLPALLKALDDRQWRTKEGSIELLGAMAFCAPKQLSSCLPTIVPKLTNVLNDTHTKVQEAAKEALSHIGSVIRNPEIQIHVPLLLKTYDDPEIHSKELLENLLNTNYVHTIDPASLSLIMPILERTLKERSSELKKMSCQIVGNLCSLTEPKELIPYLNILMPVMKNVLLDPIPEVRTICARALGLLVHGMGEENFSTLIPWLLETVKSDQGAVERSGAAQGLSEVLASLDISRFNSLINELLAMTKSPRPHVREGIMSIFIFTPISLGENFLPYLPRVLPTVLKGLADDSDPVREVCMRCGQSIVSRFAVSGIEVIVPALEKVLFDENWRIRLSCVQLFGDLLFKLAGTTASDVASGTVLGTSSGQDDDEDSDVITRNDIHKLLGKERLDRILSSLYMMRFDNNSSVRQKVLLIWKFIVNNTPKTLREILSTLIEMIISSIGSSNIEKRQISAKTLGDIVSKLSDRILPEILPILEKGLQSEQEETRQGVCIGLSEVINSARTQLLPYLGSVVTCISKALCDPLIDVREAAAKAFDYLYNTFGSKANNEILPSLIQLLDNSNPTVAENALDGLRQVVLVRSVVVLPVLVPKLLSRPLSSSNIKALAKLSKDAGEGLHTHLSTIIPSLIEAFTNPNIANASDIKDSAISICKSIDQTGLETLVPLLIEQTEVRLPNIRLGACQLIGEFYNGNNLDFEDFLDTLISSLLSLFNDPDTNVQLAANTALGFITKSIKKDNLSYLSTVQKGIQMLATDTYEDVKSIPGFCLPKGLASILPILLNGLMYGSSEQREQATNTLYTVINLTSQDALKPSVMQITGPLILVIGDKFPHQVKSAILNTLSLLITKCPVSMKIFLHQLQHIFIKCLGDQHKNVRNNAATALGLLMTLSASVDQLVTQLINGISTADSVSQEAKLRALQSILDKKPKIDQATLDKIIASIVEFLYQPSDDIRLLVAQAIGASSKCFSNLSELNQFIKTHLISPSQSVLSRYGKSLALGEIFKQSGKELIQGASPNMPTIINIIQTDCKDEKGPIRESSAFLAEAILTANASQYAGDLIPSLAHLINDQSSSVAITSLQILKRFCKVNPTLSKQYLSVIVPPTMNRLKERTNLPLKLASERTLVHSLQIFKESIVLDNFIKTIDQTLAQSILDYHKRVLIKLTPDSDTESQ</sequence>
<dbReference type="PANTHER" id="PTHR23346">
    <property type="entry name" value="TRANSLATIONAL ACTIVATOR GCN1-RELATED"/>
    <property type="match status" value="1"/>
</dbReference>
<feature type="domain" description="TOG" evidence="5">
    <location>
        <begin position="2009"/>
        <end position="2236"/>
    </location>
</feature>
<dbReference type="InterPro" id="IPR016024">
    <property type="entry name" value="ARM-type_fold"/>
</dbReference>